<dbReference type="GO" id="GO:0030144">
    <property type="term" value="F:alpha-1,6-mannosylglycoprotein 6-beta-N-acetylglucosaminyltransferase activity"/>
    <property type="evidence" value="ECO:0007669"/>
    <property type="project" value="InterPro"/>
</dbReference>
<reference evidence="2" key="1">
    <citation type="submission" date="2013-11" db="EMBL/GenBank/DDBJ databases">
        <title>Genome sequence of the fusiform rust pathogen reveals effectors for host alternation and coevolution with pine.</title>
        <authorList>
            <consortium name="DOE Joint Genome Institute"/>
            <person name="Smith K."/>
            <person name="Pendleton A."/>
            <person name="Kubisiak T."/>
            <person name="Anderson C."/>
            <person name="Salamov A."/>
            <person name="Aerts A."/>
            <person name="Riley R."/>
            <person name="Clum A."/>
            <person name="Lindquist E."/>
            <person name="Ence D."/>
            <person name="Campbell M."/>
            <person name="Kronenberg Z."/>
            <person name="Feau N."/>
            <person name="Dhillon B."/>
            <person name="Hamelin R."/>
            <person name="Burleigh J."/>
            <person name="Smith J."/>
            <person name="Yandell M."/>
            <person name="Nelson C."/>
            <person name="Grigoriev I."/>
            <person name="Davis J."/>
        </authorList>
    </citation>
    <scope>NUCLEOTIDE SEQUENCE</scope>
    <source>
        <strain evidence="2">G11</strain>
    </source>
</reference>
<comment type="caution">
    <text evidence="2">The sequence shown here is derived from an EMBL/GenBank/DDBJ whole genome shotgun (WGS) entry which is preliminary data.</text>
</comment>
<sequence>MVIGDYLSIPQCLKNPFCVQTASLPNGIPVHKLFVFDGFGQDVGHPLGRKWHLTFYPLESKGFTHLGLTLEHYCHRFGVVPPSKRSNKIYVLGKNRAYLHRPSPVLWRPTVFQEITNATGISFTIGTVQKSIATLHGDERDELWAGLNDIGSLSRDNFIKRIQHHRAIFGLGWPTQPSTPLEGLCVGTPFINPVWSEMKSEPDRSKWNTQHPYLVHFDPPYVYNVQGHREEMILEAVKAIRKNPLKKGFIPEEMKKETYLARFVEVPFVTFTVR</sequence>
<evidence type="ECO:0000259" key="1">
    <source>
        <dbReference type="Pfam" id="PF15024"/>
    </source>
</evidence>
<dbReference type="EMBL" id="MU167223">
    <property type="protein sequence ID" value="KAG0149935.1"/>
    <property type="molecule type" value="Genomic_DNA"/>
</dbReference>
<name>A0A9P6TFP0_9BASI</name>
<evidence type="ECO:0000313" key="3">
    <source>
        <dbReference type="Proteomes" id="UP000886653"/>
    </source>
</evidence>
<dbReference type="Proteomes" id="UP000886653">
    <property type="component" value="Unassembled WGS sequence"/>
</dbReference>
<accession>A0A9P6TFP0</accession>
<organism evidence="2 3">
    <name type="scientific">Cronartium quercuum f. sp. fusiforme G11</name>
    <dbReference type="NCBI Taxonomy" id="708437"/>
    <lineage>
        <taxon>Eukaryota</taxon>
        <taxon>Fungi</taxon>
        <taxon>Dikarya</taxon>
        <taxon>Basidiomycota</taxon>
        <taxon>Pucciniomycotina</taxon>
        <taxon>Pucciniomycetes</taxon>
        <taxon>Pucciniales</taxon>
        <taxon>Coleosporiaceae</taxon>
        <taxon>Cronartium</taxon>
    </lineage>
</organism>
<evidence type="ECO:0000313" key="2">
    <source>
        <dbReference type="EMBL" id="KAG0149935.1"/>
    </source>
</evidence>
<keyword evidence="3" id="KW-1185">Reference proteome</keyword>
<dbReference type="Pfam" id="PF15024">
    <property type="entry name" value="Glyco_transf_18"/>
    <property type="match status" value="1"/>
</dbReference>
<dbReference type="InterPro" id="IPR026116">
    <property type="entry name" value="GT18_cat"/>
</dbReference>
<protein>
    <recommendedName>
        <fullName evidence="1">Glycosyltransferase family 18 catalytic domain-containing protein</fullName>
    </recommendedName>
</protein>
<gene>
    <name evidence="2" type="ORF">CROQUDRAFT_39058</name>
</gene>
<feature type="domain" description="Glycosyltransferase family 18 catalytic" evidence="1">
    <location>
        <begin position="47"/>
        <end position="263"/>
    </location>
</feature>
<proteinExistence type="predicted"/>
<dbReference type="AlphaFoldDB" id="A0A9P6TFP0"/>
<dbReference type="OrthoDB" id="2496726at2759"/>